<dbReference type="GO" id="GO:0003735">
    <property type="term" value="F:structural constituent of ribosome"/>
    <property type="evidence" value="ECO:0007669"/>
    <property type="project" value="InterPro"/>
</dbReference>
<protein>
    <recommendedName>
        <fullName evidence="4">Large ribosomal subunit protein bL19c</fullName>
    </recommendedName>
</protein>
<dbReference type="AlphaFoldDB" id="A0A1Z1MJR0"/>
<geneLocation type="chloroplast" evidence="5"/>
<organism evidence="5">
    <name type="scientific">Spyridia filamentosa</name>
    <name type="common">Red alga</name>
    <name type="synonym">Fucus filamentosus</name>
    <dbReference type="NCBI Taxonomy" id="196632"/>
    <lineage>
        <taxon>Eukaryota</taxon>
        <taxon>Rhodophyta</taxon>
        <taxon>Florideophyceae</taxon>
        <taxon>Rhodymeniophycidae</taxon>
        <taxon>Ceramiales</taxon>
        <taxon>Spyridiaceae</taxon>
        <taxon>Spyridia</taxon>
    </lineage>
</organism>
<dbReference type="PANTHER" id="PTHR15680:SF9">
    <property type="entry name" value="LARGE RIBOSOMAL SUBUNIT PROTEIN BL19M"/>
    <property type="match status" value="1"/>
</dbReference>
<dbReference type="GeneID" id="33359403"/>
<keyword evidence="2 4" id="KW-0689">Ribosomal protein</keyword>
<dbReference type="Pfam" id="PF01245">
    <property type="entry name" value="Ribosomal_L19"/>
    <property type="match status" value="1"/>
</dbReference>
<dbReference type="InterPro" id="IPR038657">
    <property type="entry name" value="Ribosomal_bL19_sf"/>
</dbReference>
<reference evidence="5" key="1">
    <citation type="journal article" date="2017" name="J. Phycol.">
        <title>Analysis of chloroplast genomes and a supermatrix inform reclassification of the Rhodomelaceae (Rhodophyta).</title>
        <authorList>
            <person name="Diaz-Tapia P."/>
            <person name="Maggs C.A."/>
            <person name="West J.A."/>
            <person name="Verbruggen H."/>
        </authorList>
    </citation>
    <scope>NUCLEOTIDE SEQUENCE</scope>
    <source>
        <strain evidence="5">PD1020</strain>
    </source>
</reference>
<sequence>MEIKNIVNDKKSIIQEIEKKFIKNDIPNIEVGDNIKIQIMIQEGNKKRIQASEGLVIAKKNSGINQTITVRKVLHNIGVEKIYLLHSPNIISINILRKSKVKKAKLYYIRHKSGKETRLKEKI</sequence>
<dbReference type="RefSeq" id="YP_009397102.1">
    <property type="nucleotide sequence ID" value="NC_035285.1"/>
</dbReference>
<evidence type="ECO:0000256" key="4">
    <source>
        <dbReference type="HAMAP-Rule" id="MF_00402"/>
    </source>
</evidence>
<name>A0A1Z1MJR0_SPYFI</name>
<dbReference type="InterPro" id="IPR018257">
    <property type="entry name" value="Ribosomal_bL19_CS"/>
</dbReference>
<evidence type="ECO:0000256" key="3">
    <source>
        <dbReference type="ARBA" id="ARBA00023274"/>
    </source>
</evidence>
<dbReference type="HAMAP" id="MF_00402">
    <property type="entry name" value="Ribosomal_bL19"/>
    <property type="match status" value="1"/>
</dbReference>
<dbReference type="PROSITE" id="PS01015">
    <property type="entry name" value="RIBOSOMAL_L19"/>
    <property type="match status" value="1"/>
</dbReference>
<evidence type="ECO:0000313" key="5">
    <source>
        <dbReference type="EMBL" id="ARW66288.1"/>
    </source>
</evidence>
<dbReference type="InterPro" id="IPR001857">
    <property type="entry name" value="Ribosomal_bL19"/>
</dbReference>
<keyword evidence="5" id="KW-0150">Chloroplast</keyword>
<evidence type="ECO:0000256" key="2">
    <source>
        <dbReference type="ARBA" id="ARBA00022980"/>
    </source>
</evidence>
<dbReference type="PANTHER" id="PTHR15680">
    <property type="entry name" value="RIBOSOMAL PROTEIN L19"/>
    <property type="match status" value="1"/>
</dbReference>
<dbReference type="GO" id="GO:0006412">
    <property type="term" value="P:translation"/>
    <property type="evidence" value="ECO:0007669"/>
    <property type="project" value="UniProtKB-UniRule"/>
</dbReference>
<comment type="similarity">
    <text evidence="1 4">Belongs to the bacterial ribosomal protein bL19 family.</text>
</comment>
<keyword evidence="5" id="KW-0934">Plastid</keyword>
<dbReference type="SUPFAM" id="SSF50104">
    <property type="entry name" value="Translation proteins SH3-like domain"/>
    <property type="match status" value="1"/>
</dbReference>
<proteinExistence type="inferred from homology"/>
<comment type="subcellular location">
    <subcellularLocation>
        <location evidence="4">Plastid</location>
        <location evidence="4">Chloroplast</location>
    </subcellularLocation>
</comment>
<gene>
    <name evidence="4 5" type="primary">rpl19</name>
</gene>
<dbReference type="PIRSF" id="PIRSF002191">
    <property type="entry name" value="Ribosomal_L19"/>
    <property type="match status" value="1"/>
</dbReference>
<dbReference type="EMBL" id="MF101441">
    <property type="protein sequence ID" value="ARW66288.1"/>
    <property type="molecule type" value="Genomic_DNA"/>
</dbReference>
<accession>A0A1Z1MJR0</accession>
<dbReference type="PRINTS" id="PR00061">
    <property type="entry name" value="RIBOSOMALL19"/>
</dbReference>
<keyword evidence="3 4" id="KW-0687">Ribonucleoprotein</keyword>
<dbReference type="GO" id="GO:0009507">
    <property type="term" value="C:chloroplast"/>
    <property type="evidence" value="ECO:0007669"/>
    <property type="project" value="UniProtKB-SubCell"/>
</dbReference>
<dbReference type="InterPro" id="IPR008991">
    <property type="entry name" value="Translation_prot_SH3-like_sf"/>
</dbReference>
<dbReference type="NCBIfam" id="TIGR01024">
    <property type="entry name" value="rplS_bact"/>
    <property type="match status" value="1"/>
</dbReference>
<dbReference type="GO" id="GO:0005762">
    <property type="term" value="C:mitochondrial large ribosomal subunit"/>
    <property type="evidence" value="ECO:0007669"/>
    <property type="project" value="TreeGrafter"/>
</dbReference>
<dbReference type="Gene3D" id="2.30.30.790">
    <property type="match status" value="1"/>
</dbReference>
<evidence type="ECO:0000256" key="1">
    <source>
        <dbReference type="ARBA" id="ARBA00005781"/>
    </source>
</evidence>